<comment type="caution">
    <text evidence="12">The sequence shown here is derived from an EMBL/GenBank/DDBJ whole genome shotgun (WGS) entry which is preliminary data.</text>
</comment>
<feature type="compositionally biased region" description="Polar residues" evidence="10">
    <location>
        <begin position="1"/>
        <end position="10"/>
    </location>
</feature>
<dbReference type="SUPFAM" id="SSF82866">
    <property type="entry name" value="Multidrug efflux transporter AcrB transmembrane domain"/>
    <property type="match status" value="1"/>
</dbReference>
<reference evidence="12 13" key="1">
    <citation type="submission" date="2019-03" db="EMBL/GenBank/DDBJ databases">
        <title>Genomic Encyclopedia of Type Strains, Phase IV (KMG-IV): sequencing the most valuable type-strain genomes for metagenomic binning, comparative biology and taxonomic classification.</title>
        <authorList>
            <person name="Goeker M."/>
        </authorList>
    </citation>
    <scope>NUCLEOTIDE SEQUENCE [LARGE SCALE GENOMIC DNA]</scope>
    <source>
        <strain evidence="12 13">DSM 45765</strain>
    </source>
</reference>
<dbReference type="Pfam" id="PF02355">
    <property type="entry name" value="SecD_SecF_C"/>
    <property type="match status" value="1"/>
</dbReference>
<keyword evidence="3 9" id="KW-1003">Cell membrane</keyword>
<evidence type="ECO:0000256" key="1">
    <source>
        <dbReference type="ARBA" id="ARBA00004651"/>
    </source>
</evidence>
<dbReference type="GO" id="GO:0015450">
    <property type="term" value="F:protein-transporting ATPase activity"/>
    <property type="evidence" value="ECO:0007669"/>
    <property type="project" value="InterPro"/>
</dbReference>
<feature type="transmembrane region" description="Helical" evidence="9">
    <location>
        <begin position="253"/>
        <end position="274"/>
    </location>
</feature>
<dbReference type="InterPro" id="IPR022646">
    <property type="entry name" value="SecD/SecF_CS"/>
</dbReference>
<dbReference type="NCBIfam" id="TIGR00966">
    <property type="entry name" value="transloc_SecF"/>
    <property type="match status" value="1"/>
</dbReference>
<evidence type="ECO:0000256" key="7">
    <source>
        <dbReference type="ARBA" id="ARBA00023010"/>
    </source>
</evidence>
<comment type="subunit">
    <text evidence="9">Forms a complex with SecD. Part of the essential Sec protein translocation apparatus which comprises SecA, SecYEG and auxiliary proteins SecDF. Other proteins may also be involved.</text>
</comment>
<evidence type="ECO:0000313" key="13">
    <source>
        <dbReference type="Proteomes" id="UP000294911"/>
    </source>
</evidence>
<dbReference type="GO" id="GO:0005886">
    <property type="term" value="C:plasma membrane"/>
    <property type="evidence" value="ECO:0007669"/>
    <property type="project" value="UniProtKB-SubCell"/>
</dbReference>
<feature type="transmembrane region" description="Helical" evidence="9">
    <location>
        <begin position="338"/>
        <end position="361"/>
    </location>
</feature>
<dbReference type="PRINTS" id="PR01755">
    <property type="entry name" value="SECFTRNLCASE"/>
</dbReference>
<comment type="subcellular location">
    <subcellularLocation>
        <location evidence="1 9">Cell membrane</location>
        <topology evidence="1 9">Multi-pass membrane protein</topology>
    </subcellularLocation>
</comment>
<dbReference type="HAMAP" id="MF_01464_B">
    <property type="entry name" value="SecF_B"/>
    <property type="match status" value="1"/>
</dbReference>
<dbReference type="InterPro" id="IPR055344">
    <property type="entry name" value="SecD_SecF_C_bact"/>
</dbReference>
<comment type="function">
    <text evidence="9">Part of the Sec protein translocase complex. Interacts with the SecYEG preprotein conducting channel. SecDF uses the proton motive force (PMF) to complete protein translocation after the ATP-dependent function of SecA.</text>
</comment>
<evidence type="ECO:0000256" key="8">
    <source>
        <dbReference type="ARBA" id="ARBA00023136"/>
    </source>
</evidence>
<proteinExistence type="inferred from homology"/>
<sequence length="464" mass="49347">MSDQDGSTPNGKPVTDDENIEDAEDTAKSAEGKSAKGSGADAQETLTPTKKDSLFHRLYVGTGAFDIVGKRKRWYVFFSVLMLVCIGTALFKGFNFGLEFTGGTQISMPTQSAQGELSEERVREVFNEASPVDAAQVQTVGTGGSASVQIRSDHLTPEQTNQVQATLFQELQPLGNNGQPSQQAISDSAVSGTWGGEISRQALIALAVFFVLVSVFLALYFEKWMAVAAMITVVHDVVLTAGVYAIVGLEVTPASVIGLLTILGYSLYDTVVVFDKVKENTRGILGLTRRTYAEAANLAVNQTLARSINTTVIALLPVVALLAIGVGLLGVGTLQDLAVVQAVGVFAGTVSSVLLATPLLVDFKMRGQDYKDQARKVQERRDRVARKASGEPAATAEDMDWSDEESHDKELRKEKAAAAAASVPTRAQSSRSSRSTSGGQKATKPSASGRPTGKASRPTGKKRR</sequence>
<dbReference type="GO" id="GO:0065002">
    <property type="term" value="P:intracellular protein transmembrane transport"/>
    <property type="evidence" value="ECO:0007669"/>
    <property type="project" value="UniProtKB-UniRule"/>
</dbReference>
<dbReference type="PANTHER" id="PTHR30081">
    <property type="entry name" value="PROTEIN-EXPORT MEMBRANE PROTEIN SEC"/>
    <property type="match status" value="1"/>
</dbReference>
<keyword evidence="6 9" id="KW-1133">Transmembrane helix</keyword>
<keyword evidence="4 9" id="KW-0812">Transmembrane</keyword>
<feature type="region of interest" description="Disordered" evidence="10">
    <location>
        <begin position="371"/>
        <end position="464"/>
    </location>
</feature>
<evidence type="ECO:0000256" key="4">
    <source>
        <dbReference type="ARBA" id="ARBA00022692"/>
    </source>
</evidence>
<dbReference type="GO" id="GO:0043952">
    <property type="term" value="P:protein transport by the Sec complex"/>
    <property type="evidence" value="ECO:0007669"/>
    <property type="project" value="UniProtKB-UniRule"/>
</dbReference>
<keyword evidence="8 9" id="KW-0472">Membrane</keyword>
<feature type="transmembrane region" description="Helical" evidence="9">
    <location>
        <begin position="74"/>
        <end position="91"/>
    </location>
</feature>
<dbReference type="Gene3D" id="1.20.1640.10">
    <property type="entry name" value="Multidrug efflux transporter AcrB transmembrane domain"/>
    <property type="match status" value="1"/>
</dbReference>
<evidence type="ECO:0000256" key="6">
    <source>
        <dbReference type="ARBA" id="ARBA00022989"/>
    </source>
</evidence>
<dbReference type="Pfam" id="PF07549">
    <property type="entry name" value="Sec_GG"/>
    <property type="match status" value="1"/>
</dbReference>
<evidence type="ECO:0000256" key="3">
    <source>
        <dbReference type="ARBA" id="ARBA00022475"/>
    </source>
</evidence>
<feature type="transmembrane region" description="Helical" evidence="9">
    <location>
        <begin position="312"/>
        <end position="332"/>
    </location>
</feature>
<feature type="transmembrane region" description="Helical" evidence="9">
    <location>
        <begin position="228"/>
        <end position="247"/>
    </location>
</feature>
<feature type="compositionally biased region" description="Basic and acidic residues" evidence="10">
    <location>
        <begin position="25"/>
        <end position="34"/>
    </location>
</feature>
<dbReference type="NCBIfam" id="TIGR00916">
    <property type="entry name" value="2A0604s01"/>
    <property type="match status" value="1"/>
</dbReference>
<keyword evidence="2 9" id="KW-0813">Transport</keyword>
<dbReference type="PANTHER" id="PTHR30081:SF8">
    <property type="entry name" value="PROTEIN TRANSLOCASE SUBUNIT SECF"/>
    <property type="match status" value="1"/>
</dbReference>
<dbReference type="InterPro" id="IPR005665">
    <property type="entry name" value="SecF_bac"/>
</dbReference>
<feature type="compositionally biased region" description="Basic and acidic residues" evidence="10">
    <location>
        <begin position="404"/>
        <end position="416"/>
    </location>
</feature>
<evidence type="ECO:0000256" key="9">
    <source>
        <dbReference type="HAMAP-Rule" id="MF_01464"/>
    </source>
</evidence>
<protein>
    <recommendedName>
        <fullName evidence="9">Protein-export membrane protein SecF</fullName>
    </recommendedName>
</protein>
<keyword evidence="7 9" id="KW-0811">Translocation</keyword>
<gene>
    <name evidence="9" type="primary">secF</name>
    <name evidence="12" type="ORF">EV191_114103</name>
</gene>
<feature type="compositionally biased region" description="Basic and acidic residues" evidence="10">
    <location>
        <begin position="371"/>
        <end position="382"/>
    </location>
</feature>
<dbReference type="InterPro" id="IPR022813">
    <property type="entry name" value="SecD/SecF_arch_bac"/>
</dbReference>
<evidence type="ECO:0000313" key="12">
    <source>
        <dbReference type="EMBL" id="TCP46306.1"/>
    </source>
</evidence>
<feature type="region of interest" description="Disordered" evidence="10">
    <location>
        <begin position="1"/>
        <end position="47"/>
    </location>
</feature>
<feature type="transmembrane region" description="Helical" evidence="9">
    <location>
        <begin position="202"/>
        <end position="221"/>
    </location>
</feature>
<dbReference type="AlphaFoldDB" id="A0A4V2SSD2"/>
<evidence type="ECO:0000256" key="2">
    <source>
        <dbReference type="ARBA" id="ARBA00022448"/>
    </source>
</evidence>
<accession>A0A4V2SSD2</accession>
<organism evidence="12 13">
    <name type="scientific">Tamaricihabitans halophyticus</name>
    <dbReference type="NCBI Taxonomy" id="1262583"/>
    <lineage>
        <taxon>Bacteria</taxon>
        <taxon>Bacillati</taxon>
        <taxon>Actinomycetota</taxon>
        <taxon>Actinomycetes</taxon>
        <taxon>Pseudonocardiales</taxon>
        <taxon>Pseudonocardiaceae</taxon>
        <taxon>Tamaricihabitans</taxon>
    </lineage>
</organism>
<evidence type="ECO:0000259" key="11">
    <source>
        <dbReference type="Pfam" id="PF02355"/>
    </source>
</evidence>
<dbReference type="InterPro" id="IPR048634">
    <property type="entry name" value="SecD_SecF_C"/>
</dbReference>
<dbReference type="GO" id="GO:0006605">
    <property type="term" value="P:protein targeting"/>
    <property type="evidence" value="ECO:0007669"/>
    <property type="project" value="UniProtKB-UniRule"/>
</dbReference>
<keyword evidence="13" id="KW-1185">Reference proteome</keyword>
<dbReference type="EMBL" id="SLXQ01000014">
    <property type="protein sequence ID" value="TCP46306.1"/>
    <property type="molecule type" value="Genomic_DNA"/>
</dbReference>
<comment type="similarity">
    <text evidence="9">Belongs to the SecD/SecF family. SecF subfamily.</text>
</comment>
<evidence type="ECO:0000256" key="10">
    <source>
        <dbReference type="SAM" id="MobiDB-lite"/>
    </source>
</evidence>
<dbReference type="Proteomes" id="UP000294911">
    <property type="component" value="Unassembled WGS sequence"/>
</dbReference>
<name>A0A4V2SSD2_9PSEU</name>
<dbReference type="InterPro" id="IPR022645">
    <property type="entry name" value="SecD/SecF_bac"/>
</dbReference>
<evidence type="ECO:0000256" key="5">
    <source>
        <dbReference type="ARBA" id="ARBA00022927"/>
    </source>
</evidence>
<feature type="domain" description="Protein export membrane protein SecD/SecF C-terminal" evidence="11">
    <location>
        <begin position="179"/>
        <end position="365"/>
    </location>
</feature>
<keyword evidence="5 9" id="KW-0653">Protein transport</keyword>